<dbReference type="GO" id="GO:0006629">
    <property type="term" value="P:lipid metabolic process"/>
    <property type="evidence" value="ECO:0007669"/>
    <property type="project" value="InterPro"/>
</dbReference>
<evidence type="ECO:0000313" key="6">
    <source>
        <dbReference type="EMBL" id="RKF77252.1"/>
    </source>
</evidence>
<dbReference type="Gene3D" id="3.20.20.190">
    <property type="entry name" value="Phosphatidylinositol (PI) phosphodiesterase"/>
    <property type="match status" value="1"/>
</dbReference>
<accession>A0A420IRU2</accession>
<dbReference type="InterPro" id="IPR057506">
    <property type="entry name" value="C2_GPCPD1"/>
</dbReference>
<dbReference type="SUPFAM" id="SSF48403">
    <property type="entry name" value="Ankyrin repeat"/>
    <property type="match status" value="1"/>
</dbReference>
<evidence type="ECO:0000313" key="7">
    <source>
        <dbReference type="Proteomes" id="UP000285326"/>
    </source>
</evidence>
<evidence type="ECO:0000256" key="1">
    <source>
        <dbReference type="ARBA" id="ARBA00022737"/>
    </source>
</evidence>
<feature type="domain" description="SPX" evidence="4">
    <location>
        <begin position="28"/>
        <end position="190"/>
    </location>
</feature>
<proteinExistence type="predicted"/>
<dbReference type="InterPro" id="IPR004331">
    <property type="entry name" value="SPX_dom"/>
</dbReference>
<dbReference type="SMART" id="SM00248">
    <property type="entry name" value="ANK"/>
    <property type="match status" value="8"/>
</dbReference>
<evidence type="ECO:0000256" key="2">
    <source>
        <dbReference type="ARBA" id="ARBA00023043"/>
    </source>
</evidence>
<dbReference type="PROSITE" id="PS50297">
    <property type="entry name" value="ANK_REP_REGION"/>
    <property type="match status" value="3"/>
</dbReference>
<comment type="caution">
    <text evidence="6">The sequence shown here is derived from an EMBL/GenBank/DDBJ whole genome shotgun (WGS) entry which is preliminary data.</text>
</comment>
<dbReference type="Pfam" id="PF03105">
    <property type="entry name" value="SPX"/>
    <property type="match status" value="1"/>
</dbReference>
<feature type="repeat" description="ANK" evidence="3">
    <location>
        <begin position="474"/>
        <end position="507"/>
    </location>
</feature>
<feature type="domain" description="GP-PDE" evidence="5">
    <location>
        <begin position="753"/>
        <end position="1059"/>
    </location>
</feature>
<feature type="repeat" description="ANK" evidence="3">
    <location>
        <begin position="358"/>
        <end position="380"/>
    </location>
</feature>
<dbReference type="Pfam" id="PF25329">
    <property type="entry name" value="C2_GDE1"/>
    <property type="match status" value="1"/>
</dbReference>
<organism evidence="6 7">
    <name type="scientific">Golovinomyces cichoracearum</name>
    <dbReference type="NCBI Taxonomy" id="62708"/>
    <lineage>
        <taxon>Eukaryota</taxon>
        <taxon>Fungi</taxon>
        <taxon>Dikarya</taxon>
        <taxon>Ascomycota</taxon>
        <taxon>Pezizomycotina</taxon>
        <taxon>Leotiomycetes</taxon>
        <taxon>Erysiphales</taxon>
        <taxon>Erysiphaceae</taxon>
        <taxon>Golovinomyces</taxon>
    </lineage>
</organism>
<dbReference type="PROSITE" id="PS50088">
    <property type="entry name" value="ANK_REPEAT"/>
    <property type="match status" value="4"/>
</dbReference>
<dbReference type="InterPro" id="IPR017946">
    <property type="entry name" value="PLC-like_Pdiesterase_TIM-brl"/>
</dbReference>
<protein>
    <submittedName>
        <fullName evidence="6">Ankyrin repeat protein nuc-2</fullName>
    </submittedName>
</protein>
<dbReference type="PROSITE" id="PS51704">
    <property type="entry name" value="GP_PDE"/>
    <property type="match status" value="1"/>
</dbReference>
<dbReference type="AlphaFoldDB" id="A0A420IRU2"/>
<feature type="repeat" description="ANK" evidence="3">
    <location>
        <begin position="509"/>
        <end position="541"/>
    </location>
</feature>
<dbReference type="EMBL" id="MCBS01022123">
    <property type="protein sequence ID" value="RKF77252.1"/>
    <property type="molecule type" value="Genomic_DNA"/>
</dbReference>
<reference evidence="6 7" key="1">
    <citation type="journal article" date="2018" name="BMC Genomics">
        <title>Comparative genome analyses reveal sequence features reflecting distinct modes of host-adaptation between dicot and monocot powdery mildew.</title>
        <authorList>
            <person name="Wu Y."/>
            <person name="Ma X."/>
            <person name="Pan Z."/>
            <person name="Kale S.D."/>
            <person name="Song Y."/>
            <person name="King H."/>
            <person name="Zhang Q."/>
            <person name="Presley C."/>
            <person name="Deng X."/>
            <person name="Wei C.I."/>
            <person name="Xiao S."/>
        </authorList>
    </citation>
    <scope>NUCLEOTIDE SEQUENCE [LARGE SCALE GENOMIC DNA]</scope>
    <source>
        <strain evidence="6">UMSG1</strain>
    </source>
</reference>
<dbReference type="Proteomes" id="UP000285326">
    <property type="component" value="Unassembled WGS sequence"/>
</dbReference>
<evidence type="ECO:0000256" key="3">
    <source>
        <dbReference type="PROSITE-ProRule" id="PRU00023"/>
    </source>
</evidence>
<dbReference type="PROSITE" id="PS51382">
    <property type="entry name" value="SPX"/>
    <property type="match status" value="1"/>
</dbReference>
<dbReference type="PANTHER" id="PTHR24198">
    <property type="entry name" value="ANKYRIN REPEAT AND PROTEIN KINASE DOMAIN-CONTAINING PROTEIN"/>
    <property type="match status" value="1"/>
</dbReference>
<evidence type="ECO:0000259" key="5">
    <source>
        <dbReference type="PROSITE" id="PS51704"/>
    </source>
</evidence>
<feature type="repeat" description="ANK" evidence="3">
    <location>
        <begin position="442"/>
        <end position="474"/>
    </location>
</feature>
<evidence type="ECO:0000259" key="4">
    <source>
        <dbReference type="PROSITE" id="PS51382"/>
    </source>
</evidence>
<dbReference type="PANTHER" id="PTHR24198:SF165">
    <property type="entry name" value="ANKYRIN REPEAT-CONTAINING PROTEIN-RELATED"/>
    <property type="match status" value="1"/>
</dbReference>
<keyword evidence="2 3" id="KW-0040">ANK repeat</keyword>
<dbReference type="SUPFAM" id="SSF51695">
    <property type="entry name" value="PLC-like phosphodiesterases"/>
    <property type="match status" value="1"/>
</dbReference>
<dbReference type="InterPro" id="IPR002110">
    <property type="entry name" value="Ankyrin_rpt"/>
</dbReference>
<dbReference type="GO" id="GO:0008081">
    <property type="term" value="F:phosphoric diester hydrolase activity"/>
    <property type="evidence" value="ECO:0007669"/>
    <property type="project" value="InterPro"/>
</dbReference>
<gene>
    <name evidence="6" type="ORF">GcM1_221061</name>
</gene>
<dbReference type="Gene3D" id="1.25.40.20">
    <property type="entry name" value="Ankyrin repeat-containing domain"/>
    <property type="match status" value="1"/>
</dbReference>
<name>A0A420IRU2_9PEZI</name>
<keyword evidence="1" id="KW-0677">Repeat</keyword>
<sequence>MYVSCFSSTILILHSKTRDREVNYKSHRKFGKQIQRQQLVLPGYAACFVNYKALKKLIKKLSATPLPSVPEATRDDTENPQTALSASKATFFFQLEREIEKVNAIYLQKEAELQIRLKALLEKKTVLQSKNQLTSRRFAKFTTLEEGFQQFVNDLNRFQQLVEINGTAFSKILKKWDKTSKSKTRELYLSRAIEVQPFYNPTVISKLSDQATTSLQELSAWSEGDLLGVGEGFDHISSSQHLLGTDEGDAETLLLETVNSGNVEFLEDLLLRLKLSTQQKGSGNHILQDRITRTFLAATNGGPPKSLQLLLDTGLVDFKAEDEINERNCLHQATIYGNLFVFNESLKGNVAVNRADVYGQIPLHYASIHGRLDMVESLLDGVFLNSLWRSGITLISSADPSTINLIDHSHFTPLIHAIRGENFECVKLLLGRSARIEPISDSDHIPLNLACEIGSVKIVELLLEHGAKLLPNSQGLYPQHLVSRSGRTSQLLLLLKKYGAHLDQTDKLYSWTPLFHAASEGNVSCMRFLLDNGVQVDTLDKKRHSAMYYAAWEGHFECMQLLSSRSTPNKFAQNIKKSDLLLFSPGSSNFKKKVVEIDTIPELELPPPIIPFRRYGHNFLDNKTLIQISFGEDGHEPLTFFRDYKYPASRLTIYSKFSELIPKNLLLPVQEDTKLVSFQIDNLDTFTIDIDVFSAYGAKVIARTVALPNTFRTLTRNSGHCCLALFDPRLRVIGQISFKFEVVKPFQGIPLGITDFETYWKSTSHMIQNPNAFVTNSSLSGVYVQLFVQLTCDGIPVLWPRWTINYMDIEFPISKLTYAQYLIAGSGKAKKFEDLTELQNQPLESIADIHRIFSNSTISLKDALEILPGGIHVNLQILYPTENEEKKLHFGPINNVDVLCDEILSIVFDHARRTRKGSVDSIRLIVFSSSNPTVCTALNWKQPNYPVFLNNDLGHHSTISGHLVASKEIIQTSGRCSISVKEAVRIAKKNNFMGLCCSSILLEMVPALVDAIKAQGLLLVADKFSISEADATHNTTNLIPNLPQGVDGVLTKNGVLRFS</sequence>
<dbReference type="InterPro" id="IPR036770">
    <property type="entry name" value="Ankyrin_rpt-contain_sf"/>
</dbReference>
<dbReference type="CDD" id="cd14483">
    <property type="entry name" value="SPX_PHO81_NUC-2_like"/>
    <property type="match status" value="1"/>
</dbReference>
<dbReference type="Pfam" id="PF12796">
    <property type="entry name" value="Ank_2"/>
    <property type="match status" value="3"/>
</dbReference>
<dbReference type="InterPro" id="IPR030395">
    <property type="entry name" value="GP_PDE_dom"/>
</dbReference>